<gene>
    <name evidence="1" type="ORF">CJ203_04745</name>
</gene>
<accession>A0A2N6T5M4</accession>
<dbReference type="Pfam" id="PF12686">
    <property type="entry name" value="DUF3800"/>
    <property type="match status" value="1"/>
</dbReference>
<dbReference type="AlphaFoldDB" id="A0A2N6T5M4"/>
<evidence type="ECO:0000313" key="1">
    <source>
        <dbReference type="EMBL" id="PMC64613.1"/>
    </source>
</evidence>
<organism evidence="1 2">
    <name type="scientific">Corynebacterium tuscaniense</name>
    <dbReference type="NCBI Taxonomy" id="302449"/>
    <lineage>
        <taxon>Bacteria</taxon>
        <taxon>Bacillati</taxon>
        <taxon>Actinomycetota</taxon>
        <taxon>Actinomycetes</taxon>
        <taxon>Mycobacteriales</taxon>
        <taxon>Corynebacteriaceae</taxon>
        <taxon>Corynebacterium</taxon>
    </lineage>
</organism>
<proteinExistence type="predicted"/>
<dbReference type="RefSeq" id="WP_102723744.1">
    <property type="nucleotide sequence ID" value="NZ_PNHG01000005.1"/>
</dbReference>
<sequence>MPRGLNRLIYMDDSGDPKTGLAVFAWIEVAPWDWAEVLGAWLTHRKRMDQKYSVPVSKELHMTEFVLGRGRIAKQIPEEFVSVDGVSEWKEFGVTVALEGLKAISSCRGLKVGSIFRRGEPNNLHATKDAIYADWLLEVEASLEKTGELAMVFMDGDGTEKTFRRAHRELPRQSRHVIEDPIFLDSKTSQLVQMADHIAWSANASLMRVPKHEFAHNWYRDYLAPRDPLRAPREL</sequence>
<evidence type="ECO:0008006" key="3">
    <source>
        <dbReference type="Google" id="ProtNLM"/>
    </source>
</evidence>
<dbReference type="InterPro" id="IPR024524">
    <property type="entry name" value="DUF3800"/>
</dbReference>
<dbReference type="EMBL" id="PNHG01000005">
    <property type="protein sequence ID" value="PMC64613.1"/>
    <property type="molecule type" value="Genomic_DNA"/>
</dbReference>
<reference evidence="1 2" key="1">
    <citation type="submission" date="2017-09" db="EMBL/GenBank/DDBJ databases">
        <title>Bacterial strain isolated from the female urinary microbiota.</title>
        <authorList>
            <person name="Thomas-White K."/>
            <person name="Kumar N."/>
            <person name="Forster S."/>
            <person name="Putonti C."/>
            <person name="Lawley T."/>
            <person name="Wolfe A.J."/>
        </authorList>
    </citation>
    <scope>NUCLEOTIDE SEQUENCE [LARGE SCALE GENOMIC DNA]</scope>
    <source>
        <strain evidence="1 2">UMB0792</strain>
    </source>
</reference>
<keyword evidence="2" id="KW-1185">Reference proteome</keyword>
<name>A0A2N6T5M4_9CORY</name>
<dbReference type="Proteomes" id="UP000235836">
    <property type="component" value="Unassembled WGS sequence"/>
</dbReference>
<comment type="caution">
    <text evidence="1">The sequence shown here is derived from an EMBL/GenBank/DDBJ whole genome shotgun (WGS) entry which is preliminary data.</text>
</comment>
<evidence type="ECO:0000313" key="2">
    <source>
        <dbReference type="Proteomes" id="UP000235836"/>
    </source>
</evidence>
<protein>
    <recommendedName>
        <fullName evidence="3">DUF3800 domain-containing protein</fullName>
    </recommendedName>
</protein>